<evidence type="ECO:0000313" key="4">
    <source>
        <dbReference type="EMBL" id="GII24129.1"/>
    </source>
</evidence>
<accession>A0A8J3TD65</accession>
<sequence length="304" mass="32362">MRRASVVFSLLVAAVLVATGCGRSPGVRAAGAHPLTPASAAPFSTSSPSIGSHGSRSARLGGEAAAAPEAPAPPPHGAAAPVPDRAEGHGPGGSMTTMGSDAVALTFDDGPDPKSTMDLLDLLREQGVKATFCVVGFRVRDHPEVVRRIAAEGHTLCNHSWQHLQNLAQRDDSYLMWDLESTNAAIRAAAPGARIEYFRAPYGNFTPRLVAFAERFGMKSIYWSVDDQCWLTARYGVGPAMTSHITSVVQRETRRGGIILSHEAGKPHTIATYRSLVPWLKANFNLIALPTSQPPARPEGRRAS</sequence>
<keyword evidence="2" id="KW-0732">Signal</keyword>
<dbReference type="CDD" id="cd10917">
    <property type="entry name" value="CE4_NodB_like_6s_7s"/>
    <property type="match status" value="1"/>
</dbReference>
<proteinExistence type="predicted"/>
<dbReference type="GO" id="GO:0005975">
    <property type="term" value="P:carbohydrate metabolic process"/>
    <property type="evidence" value="ECO:0007669"/>
    <property type="project" value="InterPro"/>
</dbReference>
<name>A0A8J3TD65_9ACTN</name>
<dbReference type="PROSITE" id="PS51257">
    <property type="entry name" value="PROKAR_LIPOPROTEIN"/>
    <property type="match status" value="1"/>
</dbReference>
<dbReference type="InterPro" id="IPR011330">
    <property type="entry name" value="Glyco_hydro/deAcase_b/a-brl"/>
</dbReference>
<evidence type="ECO:0000256" key="2">
    <source>
        <dbReference type="SAM" id="SignalP"/>
    </source>
</evidence>
<dbReference type="Pfam" id="PF01522">
    <property type="entry name" value="Polysacc_deac_1"/>
    <property type="match status" value="1"/>
</dbReference>
<feature type="compositionally biased region" description="Low complexity" evidence="1">
    <location>
        <begin position="40"/>
        <end position="69"/>
    </location>
</feature>
<dbReference type="InterPro" id="IPR050248">
    <property type="entry name" value="Polysacc_deacetylase_ArnD"/>
</dbReference>
<dbReference type="RefSeq" id="WP_239088312.1">
    <property type="nucleotide sequence ID" value="NZ_BOON01000034.1"/>
</dbReference>
<feature type="domain" description="NodB homology" evidence="3">
    <location>
        <begin position="101"/>
        <end position="304"/>
    </location>
</feature>
<protein>
    <recommendedName>
        <fullName evidence="3">NodB homology domain-containing protein</fullName>
    </recommendedName>
</protein>
<dbReference type="PANTHER" id="PTHR10587:SF137">
    <property type="entry name" value="4-DEOXY-4-FORMAMIDO-L-ARABINOSE-PHOSPHOUNDECAPRENOL DEFORMYLASE ARND-RELATED"/>
    <property type="match status" value="1"/>
</dbReference>
<feature type="region of interest" description="Disordered" evidence="1">
    <location>
        <begin position="40"/>
        <end position="106"/>
    </location>
</feature>
<dbReference type="SUPFAM" id="SSF88713">
    <property type="entry name" value="Glycoside hydrolase/deacetylase"/>
    <property type="match status" value="1"/>
</dbReference>
<evidence type="ECO:0000259" key="3">
    <source>
        <dbReference type="PROSITE" id="PS51677"/>
    </source>
</evidence>
<gene>
    <name evidence="4" type="ORF">Pme01_37260</name>
</gene>
<evidence type="ECO:0000256" key="1">
    <source>
        <dbReference type="SAM" id="MobiDB-lite"/>
    </source>
</evidence>
<comment type="caution">
    <text evidence="4">The sequence shown here is derived from an EMBL/GenBank/DDBJ whole genome shotgun (WGS) entry which is preliminary data.</text>
</comment>
<dbReference type="AlphaFoldDB" id="A0A8J3TD65"/>
<organism evidence="4 5">
    <name type="scientific">Planosporangium mesophilum</name>
    <dbReference type="NCBI Taxonomy" id="689768"/>
    <lineage>
        <taxon>Bacteria</taxon>
        <taxon>Bacillati</taxon>
        <taxon>Actinomycetota</taxon>
        <taxon>Actinomycetes</taxon>
        <taxon>Micromonosporales</taxon>
        <taxon>Micromonosporaceae</taxon>
        <taxon>Planosporangium</taxon>
    </lineage>
</organism>
<keyword evidence="5" id="KW-1185">Reference proteome</keyword>
<reference evidence="4" key="1">
    <citation type="submission" date="2021-01" db="EMBL/GenBank/DDBJ databases">
        <title>Whole genome shotgun sequence of Planosporangium mesophilum NBRC 109066.</title>
        <authorList>
            <person name="Komaki H."/>
            <person name="Tamura T."/>
        </authorList>
    </citation>
    <scope>NUCLEOTIDE SEQUENCE</scope>
    <source>
        <strain evidence="4">NBRC 109066</strain>
    </source>
</reference>
<dbReference type="EMBL" id="BOON01000034">
    <property type="protein sequence ID" value="GII24129.1"/>
    <property type="molecule type" value="Genomic_DNA"/>
</dbReference>
<dbReference type="PROSITE" id="PS51677">
    <property type="entry name" value="NODB"/>
    <property type="match status" value="1"/>
</dbReference>
<dbReference type="Gene3D" id="3.20.20.370">
    <property type="entry name" value="Glycoside hydrolase/deacetylase"/>
    <property type="match status" value="1"/>
</dbReference>
<evidence type="ECO:0000313" key="5">
    <source>
        <dbReference type="Proteomes" id="UP000599074"/>
    </source>
</evidence>
<dbReference type="PANTHER" id="PTHR10587">
    <property type="entry name" value="GLYCOSYL TRANSFERASE-RELATED"/>
    <property type="match status" value="1"/>
</dbReference>
<dbReference type="InterPro" id="IPR002509">
    <property type="entry name" value="NODB_dom"/>
</dbReference>
<dbReference type="GO" id="GO:0016810">
    <property type="term" value="F:hydrolase activity, acting on carbon-nitrogen (but not peptide) bonds"/>
    <property type="evidence" value="ECO:0007669"/>
    <property type="project" value="InterPro"/>
</dbReference>
<feature type="signal peptide" evidence="2">
    <location>
        <begin position="1"/>
        <end position="29"/>
    </location>
</feature>
<feature type="chain" id="PRO_5035147573" description="NodB homology domain-containing protein" evidence="2">
    <location>
        <begin position="30"/>
        <end position="304"/>
    </location>
</feature>
<dbReference type="Proteomes" id="UP000599074">
    <property type="component" value="Unassembled WGS sequence"/>
</dbReference>